<keyword evidence="2" id="KW-1185">Reference proteome</keyword>
<protein>
    <submittedName>
        <fullName evidence="1">Uncharacterized protein</fullName>
    </submittedName>
</protein>
<dbReference type="EMBL" id="GL438663">
    <property type="protein sequence ID" value="EFN68645.1"/>
    <property type="molecule type" value="Genomic_DNA"/>
</dbReference>
<gene>
    <name evidence="1" type="ORF">EAG_01216</name>
</gene>
<dbReference type="AlphaFoldDB" id="E2AD51"/>
<accession>E2AD51</accession>
<dbReference type="Proteomes" id="UP000000311">
    <property type="component" value="Unassembled WGS sequence"/>
</dbReference>
<evidence type="ECO:0000313" key="2">
    <source>
        <dbReference type="Proteomes" id="UP000000311"/>
    </source>
</evidence>
<evidence type="ECO:0000313" key="1">
    <source>
        <dbReference type="EMBL" id="EFN68645.1"/>
    </source>
</evidence>
<sequence>MQETAIVPGMPRSIVPGTGGYIVSKFHGLSVFAGRNCLTSRSKLFPLSYWRGMPEVYSGNSNVTILFNRTLSNRTQAERSTKIKPDRAALSARKALLRKLKTGPGLNKLDLRGATEY</sequence>
<dbReference type="InParanoid" id="E2AD51"/>
<reference evidence="1 2" key="1">
    <citation type="journal article" date="2010" name="Science">
        <title>Genomic comparison of the ants Camponotus floridanus and Harpegnathos saltator.</title>
        <authorList>
            <person name="Bonasio R."/>
            <person name="Zhang G."/>
            <person name="Ye C."/>
            <person name="Mutti N.S."/>
            <person name="Fang X."/>
            <person name="Qin N."/>
            <person name="Donahue G."/>
            <person name="Yang P."/>
            <person name="Li Q."/>
            <person name="Li C."/>
            <person name="Zhang P."/>
            <person name="Huang Z."/>
            <person name="Berger S.L."/>
            <person name="Reinberg D."/>
            <person name="Wang J."/>
            <person name="Liebig J."/>
        </authorList>
    </citation>
    <scope>NUCLEOTIDE SEQUENCE [LARGE SCALE GENOMIC DNA]</scope>
    <source>
        <strain evidence="2">C129</strain>
    </source>
</reference>
<name>E2AD51_CAMFO</name>
<proteinExistence type="predicted"/>
<organism evidence="2">
    <name type="scientific">Camponotus floridanus</name>
    <name type="common">Florida carpenter ant</name>
    <dbReference type="NCBI Taxonomy" id="104421"/>
    <lineage>
        <taxon>Eukaryota</taxon>
        <taxon>Metazoa</taxon>
        <taxon>Ecdysozoa</taxon>
        <taxon>Arthropoda</taxon>
        <taxon>Hexapoda</taxon>
        <taxon>Insecta</taxon>
        <taxon>Pterygota</taxon>
        <taxon>Neoptera</taxon>
        <taxon>Endopterygota</taxon>
        <taxon>Hymenoptera</taxon>
        <taxon>Apocrita</taxon>
        <taxon>Aculeata</taxon>
        <taxon>Formicoidea</taxon>
        <taxon>Formicidae</taxon>
        <taxon>Formicinae</taxon>
        <taxon>Camponotus</taxon>
    </lineage>
</organism>